<dbReference type="RefSeq" id="WP_091589634.1">
    <property type="nucleotide sequence ID" value="NZ_JBHRWG010000003.1"/>
</dbReference>
<dbReference type="AlphaFoldDB" id="A0A1C3N1V1"/>
<dbReference type="GO" id="GO:0010411">
    <property type="term" value="P:xyloglucan metabolic process"/>
    <property type="evidence" value="ECO:0007669"/>
    <property type="project" value="TreeGrafter"/>
</dbReference>
<organism evidence="1 2">
    <name type="scientific">Micromonospora krabiensis</name>
    <dbReference type="NCBI Taxonomy" id="307121"/>
    <lineage>
        <taxon>Bacteria</taxon>
        <taxon>Bacillati</taxon>
        <taxon>Actinomycetota</taxon>
        <taxon>Actinomycetes</taxon>
        <taxon>Micromonosporales</taxon>
        <taxon>Micromonosporaceae</taxon>
        <taxon>Micromonospora</taxon>
    </lineage>
</organism>
<proteinExistence type="predicted"/>
<dbReference type="OrthoDB" id="9764804at2"/>
<dbReference type="CDD" id="cd15482">
    <property type="entry name" value="Sialidase_non-viral"/>
    <property type="match status" value="1"/>
</dbReference>
<evidence type="ECO:0000313" key="1">
    <source>
        <dbReference type="EMBL" id="SBV26557.1"/>
    </source>
</evidence>
<sequence length="361" mass="38754">MTTLLAIGTSKGLFLATSTDGRRTWQVSRPHFPMTGVYAVAIDKRRAAPRLLAGMTSSHFGPSVARSDDLGGSWLEPDQPPVAFPADTGASLGRVWQLTPAGPAQPDVVWAGTEPSALFRSDDGGVTFTMVRALWDHPHREQWDAGFGGQAVHTVLPHPDDADRMVVAMSTGGVYRTDDGGASWAPSNTGIRAYFLPDEWPEFGQCVHKVAQDPGDPERLYAQNHHGVYRSDDGGGSWTSIADGLPSDFGFPVVALPGRPGTVFTFPLAADGERWPVGHRCRVYRSGDAGKTWQALSAGLPTEPFYPSVLRDAMCADDAETGGVYFGTRSGEVYASRDEGDSWSRVAAHLPDVLCVRAAEV</sequence>
<dbReference type="InterPro" id="IPR052025">
    <property type="entry name" value="Xyloglucanase_GH74"/>
</dbReference>
<dbReference type="PATRIC" id="fig|307121.4.peg.2103"/>
<name>A0A1C3N1V1_9ACTN</name>
<dbReference type="Proteomes" id="UP000199393">
    <property type="component" value="Chromosome I"/>
</dbReference>
<dbReference type="SUPFAM" id="SSF110296">
    <property type="entry name" value="Oligoxyloglucan reducing end-specific cellobiohydrolase"/>
    <property type="match status" value="1"/>
</dbReference>
<evidence type="ECO:0000313" key="2">
    <source>
        <dbReference type="Proteomes" id="UP000199393"/>
    </source>
</evidence>
<accession>A0A1C3N1V1</accession>
<dbReference type="STRING" id="307121.GA0070620_2051"/>
<evidence type="ECO:0008006" key="3">
    <source>
        <dbReference type="Google" id="ProtNLM"/>
    </source>
</evidence>
<dbReference type="InterPro" id="IPR015943">
    <property type="entry name" value="WD40/YVTN_repeat-like_dom_sf"/>
</dbReference>
<protein>
    <recommendedName>
        <fullName evidence="3">BNR/Asp-box repeat-containing protein</fullName>
    </recommendedName>
</protein>
<dbReference type="EMBL" id="LT598496">
    <property type="protein sequence ID" value="SBV26557.1"/>
    <property type="molecule type" value="Genomic_DNA"/>
</dbReference>
<keyword evidence="2" id="KW-1185">Reference proteome</keyword>
<dbReference type="Gene3D" id="2.130.10.10">
    <property type="entry name" value="YVTN repeat-like/Quinoprotein amine dehydrogenase"/>
    <property type="match status" value="1"/>
</dbReference>
<reference evidence="2" key="1">
    <citation type="submission" date="2016-06" db="EMBL/GenBank/DDBJ databases">
        <authorList>
            <person name="Varghese N."/>
        </authorList>
    </citation>
    <scope>NUCLEOTIDE SEQUENCE [LARGE SCALE GENOMIC DNA]</scope>
    <source>
        <strain evidence="2">DSM 45344</strain>
    </source>
</reference>
<dbReference type="PANTHER" id="PTHR43739:SF5">
    <property type="entry name" value="EXO-ALPHA-SIALIDASE"/>
    <property type="match status" value="1"/>
</dbReference>
<dbReference type="PANTHER" id="PTHR43739">
    <property type="entry name" value="XYLOGLUCANASE (EUROFUNG)"/>
    <property type="match status" value="1"/>
</dbReference>
<gene>
    <name evidence="1" type="ORF">GA0070620_2051</name>
</gene>